<organism evidence="2 3">
    <name type="scientific">Candidatus Staskawiczbacteria bacterium RIFCSPHIGHO2_01_FULL_41_41</name>
    <dbReference type="NCBI Taxonomy" id="1802203"/>
    <lineage>
        <taxon>Bacteria</taxon>
        <taxon>Candidatus Staskawicziibacteriota</taxon>
    </lineage>
</organism>
<protein>
    <recommendedName>
        <fullName evidence="4">SIMPL domain-containing protein</fullName>
    </recommendedName>
</protein>
<proteinExistence type="predicted"/>
<accession>A0A1G2HT08</accession>
<evidence type="ECO:0000256" key="1">
    <source>
        <dbReference type="SAM" id="Phobius"/>
    </source>
</evidence>
<evidence type="ECO:0000313" key="2">
    <source>
        <dbReference type="EMBL" id="OGZ65583.1"/>
    </source>
</evidence>
<keyword evidence="1" id="KW-1133">Transmembrane helix</keyword>
<keyword evidence="1" id="KW-0472">Membrane</keyword>
<dbReference type="PANTHER" id="PTHR34387:SF1">
    <property type="entry name" value="PERIPLASMIC IMMUNOGENIC PROTEIN"/>
    <property type="match status" value="1"/>
</dbReference>
<evidence type="ECO:0008006" key="4">
    <source>
        <dbReference type="Google" id="ProtNLM"/>
    </source>
</evidence>
<evidence type="ECO:0000313" key="3">
    <source>
        <dbReference type="Proteomes" id="UP000178774"/>
    </source>
</evidence>
<gene>
    <name evidence="2" type="ORF">A2822_03555</name>
</gene>
<dbReference type="Pfam" id="PF04402">
    <property type="entry name" value="SIMPL"/>
    <property type="match status" value="1"/>
</dbReference>
<dbReference type="PANTHER" id="PTHR34387">
    <property type="entry name" value="SLR1258 PROTEIN"/>
    <property type="match status" value="1"/>
</dbReference>
<sequence length="284" mass="30765">METNFNTNMNTHLETTHTIDLSDRMYKLPIIMITVIGLVGAGWVFSEFAGLPQNQPHEIQVSGEGKAYLKPDVAMVSFGVSSQAMKSQDAVNQNNTKMNAVIAAIKSLGVQDKDIQTTLYQLSPVYGYDRGGIMPMDAKSGPVSSPMYYPMPGNQVVTGYSLEQQVSVKIRNFDNINSILDKATAAGANNVGQLSFTVDNPEMARSEAREKAILAAKEKMENIARASGLQVGKLVNVYEGYNNYPQPMYAEAMAKDSGGGSVAPQIQTGQMEVSSSVTLTFQVK</sequence>
<reference evidence="2 3" key="1">
    <citation type="journal article" date="2016" name="Nat. Commun.">
        <title>Thousands of microbial genomes shed light on interconnected biogeochemical processes in an aquifer system.</title>
        <authorList>
            <person name="Anantharaman K."/>
            <person name="Brown C.T."/>
            <person name="Hug L.A."/>
            <person name="Sharon I."/>
            <person name="Castelle C.J."/>
            <person name="Probst A.J."/>
            <person name="Thomas B.C."/>
            <person name="Singh A."/>
            <person name="Wilkins M.J."/>
            <person name="Karaoz U."/>
            <person name="Brodie E.L."/>
            <person name="Williams K.H."/>
            <person name="Hubbard S.S."/>
            <person name="Banfield J.F."/>
        </authorList>
    </citation>
    <scope>NUCLEOTIDE SEQUENCE [LARGE SCALE GENOMIC DNA]</scope>
</reference>
<feature type="transmembrane region" description="Helical" evidence="1">
    <location>
        <begin position="28"/>
        <end position="46"/>
    </location>
</feature>
<keyword evidence="1" id="KW-0812">Transmembrane</keyword>
<dbReference type="AlphaFoldDB" id="A0A1G2HT08"/>
<comment type="caution">
    <text evidence="2">The sequence shown here is derived from an EMBL/GenBank/DDBJ whole genome shotgun (WGS) entry which is preliminary data.</text>
</comment>
<dbReference type="EMBL" id="MHOP01000020">
    <property type="protein sequence ID" value="OGZ65583.1"/>
    <property type="molecule type" value="Genomic_DNA"/>
</dbReference>
<dbReference type="InterPro" id="IPR007497">
    <property type="entry name" value="SIMPL/DUF541"/>
</dbReference>
<dbReference type="Gene3D" id="3.30.110.170">
    <property type="entry name" value="Protein of unknown function (DUF541), domain 1"/>
    <property type="match status" value="1"/>
</dbReference>
<name>A0A1G2HT08_9BACT</name>
<dbReference type="Proteomes" id="UP000178774">
    <property type="component" value="Unassembled WGS sequence"/>
</dbReference>
<dbReference type="GO" id="GO:0006974">
    <property type="term" value="P:DNA damage response"/>
    <property type="evidence" value="ECO:0007669"/>
    <property type="project" value="TreeGrafter"/>
</dbReference>
<dbReference type="Gene3D" id="3.30.70.2970">
    <property type="entry name" value="Protein of unknown function (DUF541), domain 2"/>
    <property type="match status" value="1"/>
</dbReference>
<dbReference type="InterPro" id="IPR052022">
    <property type="entry name" value="26kDa_periplasmic_antigen"/>
</dbReference>